<feature type="region of interest" description="Disordered" evidence="1">
    <location>
        <begin position="375"/>
        <end position="434"/>
    </location>
</feature>
<feature type="compositionally biased region" description="Low complexity" evidence="1">
    <location>
        <begin position="127"/>
        <end position="140"/>
    </location>
</feature>
<dbReference type="InterPro" id="IPR018392">
    <property type="entry name" value="LysM"/>
</dbReference>
<reference evidence="3" key="1">
    <citation type="journal article" date="2020" name="Stud. Mycol.">
        <title>101 Dothideomycetes genomes: a test case for predicting lifestyles and emergence of pathogens.</title>
        <authorList>
            <person name="Haridas S."/>
            <person name="Albert R."/>
            <person name="Binder M."/>
            <person name="Bloem J."/>
            <person name="Labutti K."/>
            <person name="Salamov A."/>
            <person name="Andreopoulos B."/>
            <person name="Baker S."/>
            <person name="Barry K."/>
            <person name="Bills G."/>
            <person name="Bluhm B."/>
            <person name="Cannon C."/>
            <person name="Castanera R."/>
            <person name="Culley D."/>
            <person name="Daum C."/>
            <person name="Ezra D."/>
            <person name="Gonzalez J."/>
            <person name="Henrissat B."/>
            <person name="Kuo A."/>
            <person name="Liang C."/>
            <person name="Lipzen A."/>
            <person name="Lutzoni F."/>
            <person name="Magnuson J."/>
            <person name="Mondo S."/>
            <person name="Nolan M."/>
            <person name="Ohm R."/>
            <person name="Pangilinan J."/>
            <person name="Park H.-J."/>
            <person name="Ramirez L."/>
            <person name="Alfaro M."/>
            <person name="Sun H."/>
            <person name="Tritt A."/>
            <person name="Yoshinaga Y."/>
            <person name="Zwiers L.-H."/>
            <person name="Turgeon B."/>
            <person name="Goodwin S."/>
            <person name="Spatafora J."/>
            <person name="Crous P."/>
            <person name="Grigoriev I."/>
        </authorList>
    </citation>
    <scope>NUCLEOTIDE SEQUENCE</scope>
    <source>
        <strain evidence="3">CBS 115976</strain>
    </source>
</reference>
<dbReference type="SUPFAM" id="SSF54106">
    <property type="entry name" value="LysM domain"/>
    <property type="match status" value="1"/>
</dbReference>
<feature type="compositionally biased region" description="Low complexity" evidence="1">
    <location>
        <begin position="1"/>
        <end position="20"/>
    </location>
</feature>
<feature type="compositionally biased region" description="Low complexity" evidence="1">
    <location>
        <begin position="311"/>
        <end position="331"/>
    </location>
</feature>
<dbReference type="EMBL" id="MU004231">
    <property type="protein sequence ID" value="KAF2672606.1"/>
    <property type="molecule type" value="Genomic_DNA"/>
</dbReference>
<feature type="region of interest" description="Disordered" evidence="1">
    <location>
        <begin position="65"/>
        <end position="91"/>
    </location>
</feature>
<dbReference type="PANTHER" id="PTHR20932">
    <property type="entry name" value="LYSM AND PUTATIVE PEPTIDOGLYCAN-BINDING DOMAIN-CONTAINING PROTEIN"/>
    <property type="match status" value="1"/>
</dbReference>
<proteinExistence type="predicted"/>
<evidence type="ECO:0000313" key="4">
    <source>
        <dbReference type="Proteomes" id="UP000799302"/>
    </source>
</evidence>
<feature type="region of interest" description="Disordered" evidence="1">
    <location>
        <begin position="578"/>
        <end position="641"/>
    </location>
</feature>
<organism evidence="3 4">
    <name type="scientific">Microthyrium microscopicum</name>
    <dbReference type="NCBI Taxonomy" id="703497"/>
    <lineage>
        <taxon>Eukaryota</taxon>
        <taxon>Fungi</taxon>
        <taxon>Dikarya</taxon>
        <taxon>Ascomycota</taxon>
        <taxon>Pezizomycotina</taxon>
        <taxon>Dothideomycetes</taxon>
        <taxon>Dothideomycetes incertae sedis</taxon>
        <taxon>Microthyriales</taxon>
        <taxon>Microthyriaceae</taxon>
        <taxon>Microthyrium</taxon>
    </lineage>
</organism>
<dbReference type="OrthoDB" id="2192830at2759"/>
<feature type="compositionally biased region" description="Polar residues" evidence="1">
    <location>
        <begin position="299"/>
        <end position="310"/>
    </location>
</feature>
<dbReference type="InterPro" id="IPR045030">
    <property type="entry name" value="LYSM1-4"/>
</dbReference>
<protein>
    <recommendedName>
        <fullName evidence="2">LysM domain-containing protein</fullName>
    </recommendedName>
</protein>
<gene>
    <name evidence="3" type="ORF">BT63DRAFT_420831</name>
</gene>
<evidence type="ECO:0000313" key="3">
    <source>
        <dbReference type="EMBL" id="KAF2672606.1"/>
    </source>
</evidence>
<feature type="region of interest" description="Disordered" evidence="1">
    <location>
        <begin position="110"/>
        <end position="140"/>
    </location>
</feature>
<dbReference type="Proteomes" id="UP000799302">
    <property type="component" value="Unassembled WGS sequence"/>
</dbReference>
<feature type="compositionally biased region" description="Basic and acidic residues" evidence="1">
    <location>
        <begin position="624"/>
        <end position="641"/>
    </location>
</feature>
<dbReference type="PANTHER" id="PTHR20932:SF8">
    <property type="entry name" value="LD22649P"/>
    <property type="match status" value="1"/>
</dbReference>
<evidence type="ECO:0000259" key="2">
    <source>
        <dbReference type="PROSITE" id="PS51782"/>
    </source>
</evidence>
<feature type="domain" description="LysM" evidence="2">
    <location>
        <begin position="217"/>
        <end position="261"/>
    </location>
</feature>
<dbReference type="CDD" id="cd00118">
    <property type="entry name" value="LysM"/>
    <property type="match status" value="1"/>
</dbReference>
<feature type="region of interest" description="Disordered" evidence="1">
    <location>
        <begin position="277"/>
        <end position="345"/>
    </location>
</feature>
<feature type="region of interest" description="Disordered" evidence="1">
    <location>
        <begin position="177"/>
        <end position="207"/>
    </location>
</feature>
<sequence length="641" mass="67721">MNSNPSTTPHASSSSAPASTLRPRTRRLISSLDEDAPSYGATRTPDSVAAAPSLVPRVDASAIGNGSAASRRSHLRPEAASGPFRLASNPPVPKSISSAWNQVQGLASSLWTGETSTSSSSKKKRMSWTTTATMSASTPSLAVEWGPQGLRHKDIGVGSTDERNALVRDAKRMVLLSASNAPGLQDGKGRHKRRTSDDYDSSSMPPPGGMDVDALVYIHKVRPGDTLAGLTIKYNCQASVLRKANRMWPNDPIQSRTTILVPVDASNVKGVRVPESVTEVREEEDLLGDEPLMMHESPDLSTKSTPINGWSSPSIPTSSTPIRPSTPTPSTQFDADPPWKHDSWVILPTDTQPTEIARLSRQNLGYFPRARRKSLTFSDQGTSRNTSFDLSRSNPTASSPSLNPIQTTPSPRRSTNISRTPVQVTARSRSSSNSMAAYFHGPGGVGSLGKHVRIPGPAPDKLTELFGAHLPSAEPPAHQTVYTPWAPSLLADDSAPQIGPGGEVAGPGMDLQDVGGAIEGWVRKMARKATQALEQNAAASTARSRGNVGVQGLGLAGGTGDLIELVDAFEIGDGDDVLNDSIGQREASTVREPSRGGEISGASRADSGEGSSRAKAWPNSGGEMRGRKPARIEGLGKGKDD</sequence>
<dbReference type="AlphaFoldDB" id="A0A6A6ULR1"/>
<dbReference type="Gene3D" id="3.10.350.10">
    <property type="entry name" value="LysM domain"/>
    <property type="match status" value="1"/>
</dbReference>
<dbReference type="InterPro" id="IPR036779">
    <property type="entry name" value="LysM_dom_sf"/>
</dbReference>
<feature type="region of interest" description="Disordered" evidence="1">
    <location>
        <begin position="1"/>
        <end position="53"/>
    </location>
</feature>
<keyword evidence="4" id="KW-1185">Reference proteome</keyword>
<evidence type="ECO:0000256" key="1">
    <source>
        <dbReference type="SAM" id="MobiDB-lite"/>
    </source>
</evidence>
<feature type="compositionally biased region" description="Polar residues" evidence="1">
    <location>
        <begin position="375"/>
        <end position="426"/>
    </location>
</feature>
<name>A0A6A6ULR1_9PEZI</name>
<dbReference type="PROSITE" id="PS51782">
    <property type="entry name" value="LYSM"/>
    <property type="match status" value="1"/>
</dbReference>
<accession>A0A6A6ULR1</accession>
<feature type="compositionally biased region" description="Low complexity" evidence="1">
    <location>
        <begin position="110"/>
        <end position="120"/>
    </location>
</feature>
<dbReference type="Pfam" id="PF01476">
    <property type="entry name" value="LysM"/>
    <property type="match status" value="1"/>
</dbReference>